<evidence type="ECO:0000256" key="2">
    <source>
        <dbReference type="SAM" id="MobiDB-lite"/>
    </source>
</evidence>
<dbReference type="PANTHER" id="PTHR13015">
    <property type="entry name" value="PROTEIN AD-016-RELATED"/>
    <property type="match status" value="1"/>
</dbReference>
<accession>A0A1W0WHN7</accession>
<dbReference type="EMBL" id="MTYJ01000100">
    <property type="protein sequence ID" value="OQV14699.1"/>
    <property type="molecule type" value="Genomic_DNA"/>
</dbReference>
<gene>
    <name evidence="3" type="ORF">BV898_11074</name>
</gene>
<dbReference type="GO" id="GO:0006887">
    <property type="term" value="P:exocytosis"/>
    <property type="evidence" value="ECO:0007669"/>
    <property type="project" value="TreeGrafter"/>
</dbReference>
<organism evidence="3 4">
    <name type="scientific">Hypsibius exemplaris</name>
    <name type="common">Freshwater tardigrade</name>
    <dbReference type="NCBI Taxonomy" id="2072580"/>
    <lineage>
        <taxon>Eukaryota</taxon>
        <taxon>Metazoa</taxon>
        <taxon>Ecdysozoa</taxon>
        <taxon>Tardigrada</taxon>
        <taxon>Eutardigrada</taxon>
        <taxon>Parachela</taxon>
        <taxon>Hypsibioidea</taxon>
        <taxon>Hypsibiidae</taxon>
        <taxon>Hypsibius</taxon>
    </lineage>
</organism>
<evidence type="ECO:0000313" key="4">
    <source>
        <dbReference type="Proteomes" id="UP000192578"/>
    </source>
</evidence>
<dbReference type="PANTHER" id="PTHR13015:SF0">
    <property type="entry name" value="WASH COMPLEX SUBUNIT 3"/>
    <property type="match status" value="1"/>
</dbReference>
<feature type="region of interest" description="Disordered" evidence="2">
    <location>
        <begin position="199"/>
        <end position="238"/>
    </location>
</feature>
<dbReference type="GO" id="GO:0030041">
    <property type="term" value="P:actin filament polymerization"/>
    <property type="evidence" value="ECO:0007669"/>
    <property type="project" value="TreeGrafter"/>
</dbReference>
<evidence type="ECO:0000313" key="3">
    <source>
        <dbReference type="EMBL" id="OQV14699.1"/>
    </source>
</evidence>
<comment type="similarity">
    <text evidence="1">Belongs to the CCDC53 family.</text>
</comment>
<dbReference type="Proteomes" id="UP000192578">
    <property type="component" value="Unassembled WGS sequence"/>
</dbReference>
<protein>
    <submittedName>
        <fullName evidence="3">WASH complex subunit CCDC53</fullName>
    </submittedName>
</protein>
<dbReference type="InterPro" id="IPR019309">
    <property type="entry name" value="WASHC3"/>
</dbReference>
<keyword evidence="4" id="KW-1185">Reference proteome</keyword>
<dbReference type="GO" id="GO:0071203">
    <property type="term" value="C:WASH complex"/>
    <property type="evidence" value="ECO:0007669"/>
    <property type="project" value="InterPro"/>
</dbReference>
<evidence type="ECO:0000256" key="1">
    <source>
        <dbReference type="ARBA" id="ARBA00006290"/>
    </source>
</evidence>
<feature type="compositionally biased region" description="Low complexity" evidence="2">
    <location>
        <begin position="209"/>
        <end position="231"/>
    </location>
</feature>
<name>A0A1W0WHN7_HYPEX</name>
<dbReference type="Pfam" id="PF10152">
    <property type="entry name" value="CCDC53"/>
    <property type="match status" value="1"/>
</dbReference>
<comment type="caution">
    <text evidence="3">The sequence shown here is derived from an EMBL/GenBank/DDBJ whole genome shotgun (WGS) entry which is preliminary data.</text>
</comment>
<dbReference type="OrthoDB" id="268027at2759"/>
<dbReference type="AlphaFoldDB" id="A0A1W0WHN7"/>
<proteinExistence type="inferred from homology"/>
<reference evidence="4" key="1">
    <citation type="submission" date="2017-01" db="EMBL/GenBank/DDBJ databases">
        <title>Comparative genomics of anhydrobiosis in the tardigrade Hypsibius dujardini.</title>
        <authorList>
            <person name="Yoshida Y."/>
            <person name="Koutsovoulos G."/>
            <person name="Laetsch D."/>
            <person name="Stevens L."/>
            <person name="Kumar S."/>
            <person name="Horikawa D."/>
            <person name="Ishino K."/>
            <person name="Komine S."/>
            <person name="Tomita M."/>
            <person name="Blaxter M."/>
            <person name="Arakawa K."/>
        </authorList>
    </citation>
    <scope>NUCLEOTIDE SEQUENCE [LARGE SCALE GENOMIC DNA]</scope>
    <source>
        <strain evidence="4">Z151</strain>
    </source>
</reference>
<sequence>MVALEDSDFAVLGDSIDLNQVAPLPVANTVAYVKQATLLMVQHLNRFSVIADEKLRQMSTAISRLETELTILESKLASIPGLENIKAAVPIATSSGVGEVVPPASTVLPPNAPQAVAYSIPPTAPMPLTVTVNESNPALTTPPVFPTSVSAAPDSPVAQIVADAGSTVVTVQEDPIYAKYFRMQRMGVPAQAVKLKMQSEGLNPNLLDTPTAPSPSGGAPPKTADSSASDASDSDDSD</sequence>